<organism evidence="1 2">
    <name type="scientific">Penicillium fimorum</name>
    <dbReference type="NCBI Taxonomy" id="1882269"/>
    <lineage>
        <taxon>Eukaryota</taxon>
        <taxon>Fungi</taxon>
        <taxon>Dikarya</taxon>
        <taxon>Ascomycota</taxon>
        <taxon>Pezizomycotina</taxon>
        <taxon>Eurotiomycetes</taxon>
        <taxon>Eurotiomycetidae</taxon>
        <taxon>Eurotiales</taxon>
        <taxon>Aspergillaceae</taxon>
        <taxon>Penicillium</taxon>
    </lineage>
</organism>
<proteinExistence type="predicted"/>
<keyword evidence="2" id="KW-1185">Reference proteome</keyword>
<dbReference type="EMBL" id="JAPWDS010000006">
    <property type="protein sequence ID" value="KAJ5494868.1"/>
    <property type="molecule type" value="Genomic_DNA"/>
</dbReference>
<evidence type="ECO:0000313" key="1">
    <source>
        <dbReference type="EMBL" id="KAJ5494868.1"/>
    </source>
</evidence>
<accession>A0A9W9XKX2</accession>
<dbReference type="Proteomes" id="UP001149954">
    <property type="component" value="Unassembled WGS sequence"/>
</dbReference>
<reference evidence="1" key="1">
    <citation type="submission" date="2022-12" db="EMBL/GenBank/DDBJ databases">
        <authorList>
            <person name="Petersen C."/>
        </authorList>
    </citation>
    <scope>NUCLEOTIDE SEQUENCE</scope>
    <source>
        <strain evidence="1">IBT 29495</strain>
    </source>
</reference>
<sequence>MAGRDGDLAVRPQNLTWGKLTSPNRETCSHQPGRTLGRLTRRRILLRTDIRGQVSPRGDAQAFLLRYGHRPQGYADGQSSYTHTVLPGAVRASYRA</sequence>
<comment type="caution">
    <text evidence="1">The sequence shown here is derived from an EMBL/GenBank/DDBJ whole genome shotgun (WGS) entry which is preliminary data.</text>
</comment>
<gene>
    <name evidence="1" type="ORF">N7463_010955</name>
</gene>
<protein>
    <submittedName>
        <fullName evidence="1">Uncharacterized protein</fullName>
    </submittedName>
</protein>
<name>A0A9W9XKX2_9EURO</name>
<evidence type="ECO:0000313" key="2">
    <source>
        <dbReference type="Proteomes" id="UP001149954"/>
    </source>
</evidence>
<reference evidence="1" key="2">
    <citation type="journal article" date="2023" name="IMA Fungus">
        <title>Comparative genomic study of the Penicillium genus elucidates a diverse pangenome and 15 lateral gene transfer events.</title>
        <authorList>
            <person name="Petersen C."/>
            <person name="Sorensen T."/>
            <person name="Nielsen M.R."/>
            <person name="Sondergaard T.E."/>
            <person name="Sorensen J.L."/>
            <person name="Fitzpatrick D.A."/>
            <person name="Frisvad J.C."/>
            <person name="Nielsen K.L."/>
        </authorList>
    </citation>
    <scope>NUCLEOTIDE SEQUENCE</scope>
    <source>
        <strain evidence="1">IBT 29495</strain>
    </source>
</reference>
<dbReference type="AlphaFoldDB" id="A0A9W9XKX2"/>